<feature type="coiled-coil region" evidence="17">
    <location>
        <begin position="1299"/>
        <end position="1485"/>
    </location>
</feature>
<keyword evidence="12 17" id="KW-0175">Coiled coil</keyword>
<dbReference type="PANTHER" id="PTHR18867:SF12">
    <property type="entry name" value="DNA REPAIR PROTEIN RAD50"/>
    <property type="match status" value="1"/>
</dbReference>
<dbReference type="SUPFAM" id="SSF52540">
    <property type="entry name" value="P-loop containing nucleoside triphosphate hydrolases"/>
    <property type="match status" value="2"/>
</dbReference>
<evidence type="ECO:0000256" key="14">
    <source>
        <dbReference type="ARBA" id="ARBA00023242"/>
    </source>
</evidence>
<evidence type="ECO:0000256" key="2">
    <source>
        <dbReference type="ARBA" id="ARBA00004123"/>
    </source>
</evidence>
<dbReference type="NCBIfam" id="TIGR00606">
    <property type="entry name" value="rad50"/>
    <property type="match status" value="1"/>
</dbReference>
<dbReference type="PROSITE" id="PS50192">
    <property type="entry name" value="T_SNARE"/>
    <property type="match status" value="1"/>
</dbReference>
<organism evidence="21 22">
    <name type="scientific">Microctonus hyperodae</name>
    <name type="common">Parasitoid wasp</name>
    <dbReference type="NCBI Taxonomy" id="165561"/>
    <lineage>
        <taxon>Eukaryota</taxon>
        <taxon>Metazoa</taxon>
        <taxon>Ecdysozoa</taxon>
        <taxon>Arthropoda</taxon>
        <taxon>Hexapoda</taxon>
        <taxon>Insecta</taxon>
        <taxon>Pterygota</taxon>
        <taxon>Neoptera</taxon>
        <taxon>Endopterygota</taxon>
        <taxon>Hymenoptera</taxon>
        <taxon>Apocrita</taxon>
        <taxon>Ichneumonoidea</taxon>
        <taxon>Braconidae</taxon>
        <taxon>Euphorinae</taxon>
        <taxon>Microctonus</taxon>
    </lineage>
</organism>
<dbReference type="InterPro" id="IPR036186">
    <property type="entry name" value="Serpin_sf"/>
</dbReference>
<keyword evidence="7" id="KW-0479">Metal-binding</keyword>
<dbReference type="GO" id="GO:0016887">
    <property type="term" value="F:ATP hydrolysis activity"/>
    <property type="evidence" value="ECO:0007669"/>
    <property type="project" value="InterPro"/>
</dbReference>
<comment type="subcellular location">
    <subcellularLocation>
        <location evidence="3">Chromosome</location>
    </subcellularLocation>
    <subcellularLocation>
        <location evidence="2">Nucleus</location>
    </subcellularLocation>
</comment>
<keyword evidence="19" id="KW-0732">Signal</keyword>
<dbReference type="InterPro" id="IPR023796">
    <property type="entry name" value="Serpin_dom"/>
</dbReference>
<sequence length="1737" mass="201098">MNLLRHNIILVWATLSLLIVGSYSLRGLESIENGFGNFGMKFSEIVLADNNHQDNIACFPYGLALLLSAIATRADDRVKNEIKSILNVTSFKDDYLIFQAQSIDIITQSKLHAGPAISVNMLSVPRNYRPQSDFERNVLEILKISWSDVNNNALTSTTTLNINLKMEINPFTNYLRQNVGALQNNMGLLLLANAINFRGHWVQPFTNMRYESFYGYSRRSSVLMMSQENVFEHGEIPELGIKFIVMPYAYMETSMVIIMPTDNGNIQRLGGKLQNFLYFKPLYTRKEIVELKLPKFNIEIFTSIRKHLEMLGLTDMFTNSGVFDIAEKQPLHLIDAFQNVIINIDDTITPARYPDNTAQSQFIVNAPFIALIITDNVVIASAKINNIDETEEQIRFTRPLTLIVGQNGVGKTTIIECLRYASTGEFPPGSEKGKSFIHDPMLKRSHAVHVRGNVRAEFLDKQENSVTVTRIIEATRSEAGLKFKTVDSTLTRTDKATKEEFSITHRCTDVNKEIKEILGLSTAILNNVIFCHQDDANWPLEESRKLKERLDEIFDTTRYNKALEQLRSLIRVKQSEVRLMNVEKKGLAVLVEEVKAKEIRYNDYKERKLESTEKIERLLDKLQPVQERISELKSLEDKFFKLKVEQEKKEIELSLAKQQLKVAESSLKKIFNGTDAELLTEIQSYDNMLIEKNKRIADIEKKLKELSKIETQMASTLSEHRELIGTLRQQMADQDKRINNRNSLLNEILESFGEEPIESNANEEEVKNKIDSIEMNMAVMEDSLETLRSEHDIHEASLEKQLEVLRDKRTKIDFELRQTEKEVNETRENLRDSRAQIARQGDAEKKLNIVDANLENIKQQIKIISDTIANECIQEKIDVATQQLNNHDEEYSNIDKLLATMQTQSALDAKMDTFKSELKVKYREIDELKEKHGDTIEQLLGTNKLSGIDLQNAVEKVQITMNERLSKLRQEINSEQYKAMSIETSIEHDKQQLNMKMSEIQCDKEKILIHCKDYNNYSDTVLMSSNKIKGLQNKIGMFAYQGTAYGEYVKILSGPKSCCPLCERNFAKPVEATNLIAKINNDLKQHPERLKQYQHELNTLQERHDALLSLKTIVESVVLFEEVGKAKMSRKIKENQQKLEKSQKKIKELQDLMMEPEKKISMCNNLSGDLALWSRNLTDIERIEGFFSEIQSQSSQFDISTDKTIDEIKNDRELLQQKIKDQRDKINNLRIKMDTQNSELRQCNEMRSKCLEEQLKAHNDLQKVKHLRENINTLLKREQLLVNTMHEWRQKLIPAQDELDTAERFLEEIKNKYREQQDKKRKEVVEYSKQIEKLNIIQVDVVNFYARKINNRLATIEKDMNDKEKIMEENKCEKMKNERELIELKENISCQEMNKRNLTDNYELRQKRSTVDKISAGYRVMQLEIEDLNYEEAKREMELLEKKCQELERAMNVAKGSNAELDYNIKQLEDELEKEEYRTAREKYQEKWLEQAITEDAICDLQAYSKALDLSLSDYHEERMNTVNETMKNLWNLIYTGSDTTSIQIRTEATTGTGARRQFNYKLVQIKHGVEMDMKGRCSAGQRVLASIVIRLALAETFCEQCGMLALDEPTTNLDAGNAANLAQALYNYVSLRSSYQKSFQLIIITHDENFIHKLSDLNSTKSFYELYRNVEGLTSIRYLTHDAEPNKRRNDNNRHNNGQDKSQDSPVVPRKETQQKRGLSPSASVSRSKKPYDFDL</sequence>
<keyword evidence="5" id="KW-0158">Chromosome</keyword>
<evidence type="ECO:0000256" key="3">
    <source>
        <dbReference type="ARBA" id="ARBA00004286"/>
    </source>
</evidence>
<comment type="similarity">
    <text evidence="16">Belongs to the serpin family.</text>
</comment>
<dbReference type="GO" id="GO:0006302">
    <property type="term" value="P:double-strand break repair"/>
    <property type="evidence" value="ECO:0007669"/>
    <property type="project" value="InterPro"/>
</dbReference>
<dbReference type="GO" id="GO:0070192">
    <property type="term" value="P:chromosome organization involved in meiotic cell cycle"/>
    <property type="evidence" value="ECO:0007669"/>
    <property type="project" value="TreeGrafter"/>
</dbReference>
<dbReference type="GO" id="GO:0030870">
    <property type="term" value="C:Mre11 complex"/>
    <property type="evidence" value="ECO:0007669"/>
    <property type="project" value="InterPro"/>
</dbReference>
<keyword evidence="22" id="KW-1185">Reference proteome</keyword>
<evidence type="ECO:0000256" key="13">
    <source>
        <dbReference type="ARBA" id="ARBA00023204"/>
    </source>
</evidence>
<name>A0AA39G496_MICHY</name>
<dbReference type="Pfam" id="PF13476">
    <property type="entry name" value="AAA_23"/>
    <property type="match status" value="1"/>
</dbReference>
<evidence type="ECO:0000256" key="18">
    <source>
        <dbReference type="SAM" id="MobiDB-lite"/>
    </source>
</evidence>
<evidence type="ECO:0000313" key="22">
    <source>
        <dbReference type="Proteomes" id="UP001168972"/>
    </source>
</evidence>
<dbReference type="GO" id="GO:0046872">
    <property type="term" value="F:metal ion binding"/>
    <property type="evidence" value="ECO:0007669"/>
    <property type="project" value="UniProtKB-KW"/>
</dbReference>
<evidence type="ECO:0000256" key="11">
    <source>
        <dbReference type="ARBA" id="ARBA00022900"/>
    </source>
</evidence>
<feature type="coiled-coil region" evidence="17">
    <location>
        <begin position="763"/>
        <end position="836"/>
    </location>
</feature>
<dbReference type="InterPro" id="IPR042185">
    <property type="entry name" value="Serpin_sf_2"/>
</dbReference>
<evidence type="ECO:0000256" key="15">
    <source>
        <dbReference type="ARBA" id="ARBA00049360"/>
    </source>
</evidence>
<evidence type="ECO:0000256" key="1">
    <source>
        <dbReference type="ARBA" id="ARBA00001947"/>
    </source>
</evidence>
<keyword evidence="8" id="KW-0227">DNA damage</keyword>
<comment type="catalytic activity">
    <reaction evidence="15">
        <text>ATP + H2O = ADP + phosphate + H(+)</text>
        <dbReference type="Rhea" id="RHEA:13065"/>
        <dbReference type="ChEBI" id="CHEBI:15377"/>
        <dbReference type="ChEBI" id="CHEBI:15378"/>
        <dbReference type="ChEBI" id="CHEBI:30616"/>
        <dbReference type="ChEBI" id="CHEBI:43474"/>
        <dbReference type="ChEBI" id="CHEBI:456216"/>
    </reaction>
</comment>
<evidence type="ECO:0000256" key="16">
    <source>
        <dbReference type="RuleBase" id="RU000411"/>
    </source>
</evidence>
<dbReference type="Pfam" id="PF00079">
    <property type="entry name" value="Serpin"/>
    <property type="match status" value="1"/>
</dbReference>
<dbReference type="GO" id="GO:0007004">
    <property type="term" value="P:telomere maintenance via telomerase"/>
    <property type="evidence" value="ECO:0007669"/>
    <property type="project" value="TreeGrafter"/>
</dbReference>
<evidence type="ECO:0000256" key="19">
    <source>
        <dbReference type="SAM" id="SignalP"/>
    </source>
</evidence>
<dbReference type="Gene3D" id="3.40.50.300">
    <property type="entry name" value="P-loop containing nucleotide triphosphate hydrolases"/>
    <property type="match status" value="2"/>
</dbReference>
<accession>A0AA39G496</accession>
<dbReference type="SUPFAM" id="SSF56574">
    <property type="entry name" value="Serpins"/>
    <property type="match status" value="1"/>
</dbReference>
<dbReference type="InterPro" id="IPR000727">
    <property type="entry name" value="T_SNARE_dom"/>
</dbReference>
<dbReference type="InterPro" id="IPR042178">
    <property type="entry name" value="Serpin_sf_1"/>
</dbReference>
<evidence type="ECO:0000256" key="12">
    <source>
        <dbReference type="ARBA" id="ARBA00023054"/>
    </source>
</evidence>
<evidence type="ECO:0000256" key="6">
    <source>
        <dbReference type="ARBA" id="ARBA00022690"/>
    </source>
</evidence>
<dbReference type="GO" id="GO:0043047">
    <property type="term" value="F:single-stranded telomeric DNA binding"/>
    <property type="evidence" value="ECO:0007669"/>
    <property type="project" value="TreeGrafter"/>
</dbReference>
<keyword evidence="14" id="KW-0539">Nucleus</keyword>
<protein>
    <recommendedName>
        <fullName evidence="20">t-SNARE coiled-coil homology domain-containing protein</fullName>
    </recommendedName>
</protein>
<feature type="coiled-coil region" evidence="17">
    <location>
        <begin position="870"/>
        <end position="931"/>
    </location>
</feature>
<feature type="coiled-coil region" evidence="17">
    <location>
        <begin position="1205"/>
        <end position="1246"/>
    </location>
</feature>
<dbReference type="EMBL" id="JAQQBR010000002">
    <property type="protein sequence ID" value="KAK0180785.1"/>
    <property type="molecule type" value="Genomic_DNA"/>
</dbReference>
<dbReference type="Proteomes" id="UP001168972">
    <property type="component" value="Unassembled WGS sequence"/>
</dbReference>
<dbReference type="InterPro" id="IPR038729">
    <property type="entry name" value="Rad50/SbcC_AAA"/>
</dbReference>
<dbReference type="SUPFAM" id="SSF75712">
    <property type="entry name" value="Rad50 coiled-coil Zn hook"/>
    <property type="match status" value="1"/>
</dbReference>
<dbReference type="Gene3D" id="2.30.39.10">
    <property type="entry name" value="Alpha-1-antitrypsin, domain 1"/>
    <property type="match status" value="1"/>
</dbReference>
<dbReference type="SMART" id="SM00093">
    <property type="entry name" value="SERPIN"/>
    <property type="match status" value="1"/>
</dbReference>
<comment type="caution">
    <text evidence="21">The sequence shown here is derived from an EMBL/GenBank/DDBJ whole genome shotgun (WGS) entry which is preliminary data.</text>
</comment>
<feature type="chain" id="PRO_5041428250" description="t-SNARE coiled-coil homology domain-containing protein" evidence="19">
    <location>
        <begin position="25"/>
        <end position="1737"/>
    </location>
</feature>
<evidence type="ECO:0000256" key="9">
    <source>
        <dbReference type="ARBA" id="ARBA00022801"/>
    </source>
</evidence>
<evidence type="ECO:0000256" key="7">
    <source>
        <dbReference type="ARBA" id="ARBA00022723"/>
    </source>
</evidence>
<evidence type="ECO:0000256" key="17">
    <source>
        <dbReference type="SAM" id="Coils"/>
    </source>
</evidence>
<keyword evidence="10" id="KW-0862">Zinc</keyword>
<evidence type="ECO:0000256" key="10">
    <source>
        <dbReference type="ARBA" id="ARBA00022833"/>
    </source>
</evidence>
<keyword evidence="13" id="KW-0234">DNA repair</keyword>
<dbReference type="InterPro" id="IPR004584">
    <property type="entry name" value="Rad50_eukaryotes"/>
</dbReference>
<feature type="coiled-coil region" evidence="17">
    <location>
        <begin position="1076"/>
        <end position="1159"/>
    </location>
</feature>
<evidence type="ECO:0000256" key="5">
    <source>
        <dbReference type="ARBA" id="ARBA00022454"/>
    </source>
</evidence>
<keyword evidence="9" id="KW-0378">Hydrolase</keyword>
<evidence type="ECO:0000256" key="4">
    <source>
        <dbReference type="ARBA" id="ARBA00009439"/>
    </source>
</evidence>
<feature type="signal peptide" evidence="19">
    <location>
        <begin position="1"/>
        <end position="24"/>
    </location>
</feature>
<dbReference type="Gene3D" id="3.30.497.10">
    <property type="entry name" value="Antithrombin, subunit I, domain 2"/>
    <property type="match status" value="1"/>
</dbReference>
<reference evidence="21" key="1">
    <citation type="journal article" date="2023" name="bioRxiv">
        <title>Scaffold-level genome assemblies of two parasitoid biocontrol wasps reveal the parthenogenesis mechanism and an associated novel virus.</title>
        <authorList>
            <person name="Inwood S."/>
            <person name="Skelly J."/>
            <person name="Guhlin J."/>
            <person name="Harrop T."/>
            <person name="Goldson S."/>
            <person name="Dearden P."/>
        </authorList>
    </citation>
    <scope>NUCLEOTIDE SEQUENCE</scope>
    <source>
        <strain evidence="21">Lincoln</strain>
        <tissue evidence="21">Whole body</tissue>
    </source>
</reference>
<feature type="region of interest" description="Disordered" evidence="18">
    <location>
        <begin position="1682"/>
        <end position="1737"/>
    </location>
</feature>
<evidence type="ECO:0000313" key="21">
    <source>
        <dbReference type="EMBL" id="KAK0180785.1"/>
    </source>
</evidence>
<feature type="domain" description="T-SNARE coiled-coil homology" evidence="20">
    <location>
        <begin position="686"/>
        <end position="748"/>
    </location>
</feature>
<feature type="coiled-coil region" evidence="17">
    <location>
        <begin position="587"/>
        <end position="709"/>
    </location>
</feature>
<dbReference type="PANTHER" id="PTHR18867">
    <property type="entry name" value="RAD50"/>
    <property type="match status" value="1"/>
</dbReference>
<comment type="cofactor">
    <cofactor evidence="1">
        <name>Zn(2+)</name>
        <dbReference type="ChEBI" id="CHEBI:29105"/>
    </cofactor>
</comment>
<dbReference type="GO" id="GO:0051880">
    <property type="term" value="F:G-quadruplex DNA binding"/>
    <property type="evidence" value="ECO:0007669"/>
    <property type="project" value="TreeGrafter"/>
</dbReference>
<dbReference type="GO" id="GO:0004867">
    <property type="term" value="F:serine-type endopeptidase inhibitor activity"/>
    <property type="evidence" value="ECO:0007669"/>
    <property type="project" value="UniProtKB-KW"/>
</dbReference>
<comment type="similarity">
    <text evidence="4">Belongs to the SMC family. RAD50 subfamily.</text>
</comment>
<gene>
    <name evidence="21" type="ORF">PV327_003132</name>
</gene>
<proteinExistence type="inferred from homology"/>
<dbReference type="GO" id="GO:0000722">
    <property type="term" value="P:telomere maintenance via recombination"/>
    <property type="evidence" value="ECO:0007669"/>
    <property type="project" value="TreeGrafter"/>
</dbReference>
<evidence type="ECO:0000256" key="8">
    <source>
        <dbReference type="ARBA" id="ARBA00022763"/>
    </source>
</evidence>
<keyword evidence="6" id="KW-0646">Protease inhibitor</keyword>
<evidence type="ECO:0000259" key="20">
    <source>
        <dbReference type="PROSITE" id="PS50192"/>
    </source>
</evidence>
<dbReference type="InterPro" id="IPR027417">
    <property type="entry name" value="P-loop_NTPase"/>
</dbReference>
<dbReference type="GO" id="GO:0000794">
    <property type="term" value="C:condensed nuclear chromosome"/>
    <property type="evidence" value="ECO:0007669"/>
    <property type="project" value="TreeGrafter"/>
</dbReference>
<reference evidence="21" key="2">
    <citation type="submission" date="2023-03" db="EMBL/GenBank/DDBJ databases">
        <authorList>
            <person name="Inwood S.N."/>
            <person name="Skelly J.G."/>
            <person name="Guhlin J."/>
            <person name="Harrop T.W.R."/>
            <person name="Goldson S.G."/>
            <person name="Dearden P.K."/>
        </authorList>
    </citation>
    <scope>NUCLEOTIDE SEQUENCE</scope>
    <source>
        <strain evidence="21">Lincoln</strain>
        <tissue evidence="21">Whole body</tissue>
    </source>
</reference>
<feature type="compositionally biased region" description="Basic and acidic residues" evidence="18">
    <location>
        <begin position="1682"/>
        <end position="1716"/>
    </location>
</feature>
<dbReference type="GO" id="GO:0003691">
    <property type="term" value="F:double-stranded telomeric DNA binding"/>
    <property type="evidence" value="ECO:0007669"/>
    <property type="project" value="TreeGrafter"/>
</dbReference>
<keyword evidence="11" id="KW-0722">Serine protease inhibitor</keyword>